<dbReference type="Pfam" id="PF12728">
    <property type="entry name" value="HTH_17"/>
    <property type="match status" value="1"/>
</dbReference>
<accession>A0AAX3Y500</accession>
<evidence type="ECO:0000313" key="3">
    <source>
        <dbReference type="Proteomes" id="UP001431754"/>
    </source>
</evidence>
<dbReference type="InterPro" id="IPR041657">
    <property type="entry name" value="HTH_17"/>
</dbReference>
<evidence type="ECO:0000259" key="1">
    <source>
        <dbReference type="Pfam" id="PF12728"/>
    </source>
</evidence>
<protein>
    <submittedName>
        <fullName evidence="2">Helix-turn-helix domain protein</fullName>
    </submittedName>
</protein>
<proteinExistence type="predicted"/>
<feature type="domain" description="Helix-turn-helix" evidence="1">
    <location>
        <begin position="33"/>
        <end position="88"/>
    </location>
</feature>
<organism evidence="2 3">
    <name type="scientific">Vibrio phage PVP-XSN</name>
    <dbReference type="NCBI Taxonomy" id="3056214"/>
    <lineage>
        <taxon>Viruses</taxon>
        <taxon>Duplodnaviria</taxon>
        <taxon>Heunggongvirae</taxon>
        <taxon>Uroviricota</taxon>
        <taxon>Caudoviricetes</taxon>
    </lineage>
</organism>
<dbReference type="EMBL" id="OQ851295">
    <property type="protein sequence ID" value="WJZ69952.1"/>
    <property type="molecule type" value="Genomic_DNA"/>
</dbReference>
<dbReference type="Proteomes" id="UP001431754">
    <property type="component" value="Segment"/>
</dbReference>
<evidence type="ECO:0000313" key="2">
    <source>
        <dbReference type="EMBL" id="WJZ69952.1"/>
    </source>
</evidence>
<gene>
    <name evidence="2" type="ORF">PVP_XSN000039</name>
</gene>
<reference evidence="2" key="1">
    <citation type="submission" date="2023-04" db="EMBL/GenBank/DDBJ databases">
        <title>Virulent bacteriophage PVP-XSN from an Vibrio parahaemolyticus isolate: Characterization and complete genome sequence.</title>
        <authorList>
            <person name="Qi T."/>
            <person name="Lyu S."/>
            <person name="Liu L."/>
            <person name="Guo Q."/>
            <person name="Shen W."/>
            <person name="Han M."/>
            <person name="Xiong F."/>
            <person name="Lou B."/>
            <person name="Xu H."/>
        </authorList>
    </citation>
    <scope>NUCLEOTIDE SEQUENCE</scope>
</reference>
<sequence length="96" mass="10600">MTAYCTPFDTNTCCPNRANGIIFFTGGVNLKRYLTTTEAAEYTGISASKLAKLRHQGTGAKYIRIGCSKTKAVIRYKQSDLDEWLEDNKIQTLGGV</sequence>
<name>A0AAX3Y500_9CAUD</name>